<name>A0A8T2M8A5_ASTMX</name>
<accession>A0A8T2M8A5</accession>
<evidence type="ECO:0000313" key="2">
    <source>
        <dbReference type="EMBL" id="KAG9278142.1"/>
    </source>
</evidence>
<feature type="region of interest" description="Disordered" evidence="1">
    <location>
        <begin position="1"/>
        <end position="22"/>
    </location>
</feature>
<organism evidence="2 3">
    <name type="scientific">Astyanax mexicanus</name>
    <name type="common">Blind cave fish</name>
    <name type="synonym">Astyanax fasciatus mexicanus</name>
    <dbReference type="NCBI Taxonomy" id="7994"/>
    <lineage>
        <taxon>Eukaryota</taxon>
        <taxon>Metazoa</taxon>
        <taxon>Chordata</taxon>
        <taxon>Craniata</taxon>
        <taxon>Vertebrata</taxon>
        <taxon>Euteleostomi</taxon>
        <taxon>Actinopterygii</taxon>
        <taxon>Neopterygii</taxon>
        <taxon>Teleostei</taxon>
        <taxon>Ostariophysi</taxon>
        <taxon>Characiformes</taxon>
        <taxon>Characoidei</taxon>
        <taxon>Acestrorhamphidae</taxon>
        <taxon>Acestrorhamphinae</taxon>
        <taxon>Astyanax</taxon>
    </lineage>
</organism>
<protein>
    <submittedName>
        <fullName evidence="2">Uncharacterized protein</fullName>
    </submittedName>
</protein>
<proteinExistence type="predicted"/>
<feature type="non-terminal residue" evidence="2">
    <location>
        <position position="165"/>
    </location>
</feature>
<comment type="caution">
    <text evidence="2">The sequence shown here is derived from an EMBL/GenBank/DDBJ whole genome shotgun (WGS) entry which is preliminary data.</text>
</comment>
<dbReference type="AlphaFoldDB" id="A0A8T2M8A5"/>
<dbReference type="EMBL" id="JAICCE010000004">
    <property type="protein sequence ID" value="KAG9278142.1"/>
    <property type="molecule type" value="Genomic_DNA"/>
</dbReference>
<dbReference type="Proteomes" id="UP000752171">
    <property type="component" value="Unassembled WGS sequence"/>
</dbReference>
<gene>
    <name evidence="2" type="ORF">AMEX_G5951</name>
</gene>
<reference evidence="2 3" key="1">
    <citation type="submission" date="2021-07" db="EMBL/GenBank/DDBJ databases">
        <authorList>
            <person name="Imarazene B."/>
            <person name="Zahm M."/>
            <person name="Klopp C."/>
            <person name="Cabau C."/>
            <person name="Beille S."/>
            <person name="Jouanno E."/>
            <person name="Castinel A."/>
            <person name="Lluch J."/>
            <person name="Gil L."/>
            <person name="Kuchtly C."/>
            <person name="Lopez Roques C."/>
            <person name="Donnadieu C."/>
            <person name="Parrinello H."/>
            <person name="Journot L."/>
            <person name="Du K."/>
            <person name="Schartl M."/>
            <person name="Retaux S."/>
            <person name="Guiguen Y."/>
        </authorList>
    </citation>
    <scope>NUCLEOTIDE SEQUENCE [LARGE SCALE GENOMIC DNA]</scope>
    <source>
        <strain evidence="2">Pach_M1</strain>
        <tissue evidence="2">Testis</tissue>
    </source>
</reference>
<sequence length="165" mass="17816">SHLTPGCAPWSPRLGSPDTLPSTYSTQRVGSRFGASDLLIQRKLKLLDPASRFPVRSTGSFDSERNLPDSLILRLSTSASYSARHSESVPRQRDHPPSLPAVLFQFPQSLQARRTPAPGHTNALNSSVVTSLRLLVEVPLVSAFFARAPLSAVMTFGPACCSFGD</sequence>
<evidence type="ECO:0000256" key="1">
    <source>
        <dbReference type="SAM" id="MobiDB-lite"/>
    </source>
</evidence>
<evidence type="ECO:0000313" key="3">
    <source>
        <dbReference type="Proteomes" id="UP000752171"/>
    </source>
</evidence>